<dbReference type="RefSeq" id="WP_377335421.1">
    <property type="nucleotide sequence ID" value="NZ_JBHLUE010000002.1"/>
</dbReference>
<dbReference type="Gene3D" id="1.20.5.1930">
    <property type="match status" value="1"/>
</dbReference>
<sequence length="376" mass="39471">MSSPPAPCSTDRPRRSALRLIDGSYAALVFGVLAALLAVAPPHPSHLAAAAPALGYGLAAVQASTLLWIRHRPGYALAVAALAGVGLEAMGPQLGWLGLVAAPLSYLARVRPPRVSLVALALLVLPVPWKLVTGGWRDLLLAVVGLALAWTLGELQRSRFQRRAAERERIVTEERERIARELHDVVAHHVSLIAVQAGAAEDVFELRPERARAALGTIQTAASSALAELRAMLNTLAPDRDGVAAPPQPGLDQLDALADTVRAAGLQIRLTRSGADRGPLPGGIELSAYRIVQESLTNTLRHGRATQADVRVSYLDSGLDLEVVDDGSVIGWPGAGGGHGLVGMRERARSLGGTLDAGPLPGGGFRVRAHLPVGQR</sequence>
<evidence type="ECO:0000256" key="5">
    <source>
        <dbReference type="ARBA" id="ARBA00022741"/>
    </source>
</evidence>
<evidence type="ECO:0000259" key="10">
    <source>
        <dbReference type="Pfam" id="PF02518"/>
    </source>
</evidence>
<dbReference type="InterPro" id="IPR003594">
    <property type="entry name" value="HATPase_dom"/>
</dbReference>
<feature type="domain" description="Histidine kinase/HSP90-like ATPase" evidence="10">
    <location>
        <begin position="285"/>
        <end position="374"/>
    </location>
</feature>
<evidence type="ECO:0000256" key="8">
    <source>
        <dbReference type="ARBA" id="ARBA00023012"/>
    </source>
</evidence>
<proteinExistence type="predicted"/>
<dbReference type="SUPFAM" id="SSF55874">
    <property type="entry name" value="ATPase domain of HSP90 chaperone/DNA topoisomerase II/histidine kinase"/>
    <property type="match status" value="1"/>
</dbReference>
<evidence type="ECO:0000256" key="7">
    <source>
        <dbReference type="ARBA" id="ARBA00022840"/>
    </source>
</evidence>
<evidence type="ECO:0000256" key="6">
    <source>
        <dbReference type="ARBA" id="ARBA00022777"/>
    </source>
</evidence>
<dbReference type="Proteomes" id="UP001589894">
    <property type="component" value="Unassembled WGS sequence"/>
</dbReference>
<keyword evidence="9" id="KW-0472">Membrane</keyword>
<keyword evidence="9" id="KW-1133">Transmembrane helix</keyword>
<feature type="transmembrane region" description="Helical" evidence="9">
    <location>
        <begin position="47"/>
        <end position="69"/>
    </location>
</feature>
<feature type="transmembrane region" description="Helical" evidence="9">
    <location>
        <begin position="135"/>
        <end position="153"/>
    </location>
</feature>
<reference evidence="12 13" key="1">
    <citation type="submission" date="2024-09" db="EMBL/GenBank/DDBJ databases">
        <authorList>
            <person name="Sun Q."/>
            <person name="Mori K."/>
        </authorList>
    </citation>
    <scope>NUCLEOTIDE SEQUENCE [LARGE SCALE GENOMIC DNA]</scope>
    <source>
        <strain evidence="12 13">TBRC 2205</strain>
    </source>
</reference>
<dbReference type="PANTHER" id="PTHR24421">
    <property type="entry name" value="NITRATE/NITRITE SENSOR PROTEIN NARX-RELATED"/>
    <property type="match status" value="1"/>
</dbReference>
<evidence type="ECO:0000256" key="1">
    <source>
        <dbReference type="ARBA" id="ARBA00000085"/>
    </source>
</evidence>
<protein>
    <recommendedName>
        <fullName evidence="2">histidine kinase</fullName>
        <ecNumber evidence="2">2.7.13.3</ecNumber>
    </recommendedName>
</protein>
<comment type="catalytic activity">
    <reaction evidence="1">
        <text>ATP + protein L-histidine = ADP + protein N-phospho-L-histidine.</text>
        <dbReference type="EC" id="2.7.13.3"/>
    </reaction>
</comment>
<dbReference type="EC" id="2.7.13.3" evidence="2"/>
<dbReference type="InterPro" id="IPR036890">
    <property type="entry name" value="HATPase_C_sf"/>
</dbReference>
<evidence type="ECO:0000313" key="13">
    <source>
        <dbReference type="Proteomes" id="UP001589894"/>
    </source>
</evidence>
<comment type="caution">
    <text evidence="12">The sequence shown here is derived from an EMBL/GenBank/DDBJ whole genome shotgun (WGS) entry which is preliminary data.</text>
</comment>
<dbReference type="GO" id="GO:0016301">
    <property type="term" value="F:kinase activity"/>
    <property type="evidence" value="ECO:0007669"/>
    <property type="project" value="UniProtKB-KW"/>
</dbReference>
<dbReference type="Pfam" id="PF02518">
    <property type="entry name" value="HATPase_c"/>
    <property type="match status" value="1"/>
</dbReference>
<dbReference type="EMBL" id="JBHLUE010000002">
    <property type="protein sequence ID" value="MFC0563156.1"/>
    <property type="molecule type" value="Genomic_DNA"/>
</dbReference>
<dbReference type="InterPro" id="IPR050482">
    <property type="entry name" value="Sensor_HK_TwoCompSys"/>
</dbReference>
<feature type="domain" description="Signal transduction histidine kinase subgroup 3 dimerisation and phosphoacceptor" evidence="11">
    <location>
        <begin position="174"/>
        <end position="239"/>
    </location>
</feature>
<evidence type="ECO:0000259" key="11">
    <source>
        <dbReference type="Pfam" id="PF07730"/>
    </source>
</evidence>
<dbReference type="Pfam" id="PF07730">
    <property type="entry name" value="HisKA_3"/>
    <property type="match status" value="1"/>
</dbReference>
<dbReference type="PANTHER" id="PTHR24421:SF10">
    <property type="entry name" value="NITRATE_NITRITE SENSOR PROTEIN NARQ"/>
    <property type="match status" value="1"/>
</dbReference>
<keyword evidence="9" id="KW-0812">Transmembrane</keyword>
<feature type="transmembrane region" description="Helical" evidence="9">
    <location>
        <begin position="75"/>
        <end position="100"/>
    </location>
</feature>
<dbReference type="Gene3D" id="3.30.565.10">
    <property type="entry name" value="Histidine kinase-like ATPase, C-terminal domain"/>
    <property type="match status" value="1"/>
</dbReference>
<evidence type="ECO:0000313" key="12">
    <source>
        <dbReference type="EMBL" id="MFC0563156.1"/>
    </source>
</evidence>
<keyword evidence="5" id="KW-0547">Nucleotide-binding</keyword>
<dbReference type="CDD" id="cd16917">
    <property type="entry name" value="HATPase_UhpB-NarQ-NarX-like"/>
    <property type="match status" value="1"/>
</dbReference>
<feature type="transmembrane region" description="Helical" evidence="9">
    <location>
        <begin position="20"/>
        <end position="40"/>
    </location>
</feature>
<keyword evidence="13" id="KW-1185">Reference proteome</keyword>
<keyword evidence="4" id="KW-0808">Transferase</keyword>
<keyword evidence="8" id="KW-0902">Two-component regulatory system</keyword>
<evidence type="ECO:0000256" key="2">
    <source>
        <dbReference type="ARBA" id="ARBA00012438"/>
    </source>
</evidence>
<evidence type="ECO:0000256" key="3">
    <source>
        <dbReference type="ARBA" id="ARBA00022553"/>
    </source>
</evidence>
<name>A0ABV6NQV0_9ACTN</name>
<organism evidence="12 13">
    <name type="scientific">Plantactinospora siamensis</name>
    <dbReference type="NCBI Taxonomy" id="555372"/>
    <lineage>
        <taxon>Bacteria</taxon>
        <taxon>Bacillati</taxon>
        <taxon>Actinomycetota</taxon>
        <taxon>Actinomycetes</taxon>
        <taxon>Micromonosporales</taxon>
        <taxon>Micromonosporaceae</taxon>
        <taxon>Plantactinospora</taxon>
    </lineage>
</organism>
<keyword evidence="7" id="KW-0067">ATP-binding</keyword>
<keyword evidence="3" id="KW-0597">Phosphoprotein</keyword>
<dbReference type="InterPro" id="IPR011712">
    <property type="entry name" value="Sig_transdc_His_kin_sub3_dim/P"/>
</dbReference>
<evidence type="ECO:0000256" key="4">
    <source>
        <dbReference type="ARBA" id="ARBA00022679"/>
    </source>
</evidence>
<keyword evidence="6 12" id="KW-0418">Kinase</keyword>
<gene>
    <name evidence="12" type="ORF">ACFFHU_03100</name>
</gene>
<accession>A0ABV6NQV0</accession>
<evidence type="ECO:0000256" key="9">
    <source>
        <dbReference type="SAM" id="Phobius"/>
    </source>
</evidence>